<gene>
    <name evidence="1" type="ORF">C9374_014247</name>
</gene>
<sequence length="108" mass="12855">MPIVGLAPFKITRATQKYHTKFGFEIFSCVLHMMRTAHKFGEPEKSKIIKEIKQKVRKHKYEKNREKINDLMYDLKNAVFDLDYKWQVKTGLVPNIPKSKETKRMIVE</sequence>
<dbReference type="GeneID" id="68106700"/>
<evidence type="ECO:0000313" key="1">
    <source>
        <dbReference type="EMBL" id="KAG2370753.1"/>
    </source>
</evidence>
<name>A0AA88KH19_NAELO</name>
<proteinExistence type="predicted"/>
<evidence type="ECO:0000313" key="2">
    <source>
        <dbReference type="Proteomes" id="UP000816034"/>
    </source>
</evidence>
<dbReference type="EMBL" id="PYSW02000081">
    <property type="protein sequence ID" value="KAG2370753.1"/>
    <property type="molecule type" value="Genomic_DNA"/>
</dbReference>
<accession>A0AA88KH19</accession>
<protein>
    <submittedName>
        <fullName evidence="1">Uncharacterized protein</fullName>
    </submittedName>
</protein>
<dbReference type="Proteomes" id="UP000816034">
    <property type="component" value="Unassembled WGS sequence"/>
</dbReference>
<reference evidence="1 2" key="1">
    <citation type="journal article" date="2018" name="BMC Genomics">
        <title>The genome of Naegleria lovaniensis, the basis for a comparative approach to unravel pathogenicity factors of the human pathogenic amoeba N. fowleri.</title>
        <authorList>
            <person name="Liechti N."/>
            <person name="Schurch N."/>
            <person name="Bruggmann R."/>
            <person name="Wittwer M."/>
        </authorList>
    </citation>
    <scope>NUCLEOTIDE SEQUENCE [LARGE SCALE GENOMIC DNA]</scope>
    <source>
        <strain evidence="1 2">ATCC 30569</strain>
    </source>
</reference>
<dbReference type="RefSeq" id="XP_044541617.1">
    <property type="nucleotide sequence ID" value="XM_044690213.1"/>
</dbReference>
<dbReference type="AlphaFoldDB" id="A0AA88KH19"/>
<keyword evidence="2" id="KW-1185">Reference proteome</keyword>
<comment type="caution">
    <text evidence="1">The sequence shown here is derived from an EMBL/GenBank/DDBJ whole genome shotgun (WGS) entry which is preliminary data.</text>
</comment>
<organism evidence="1 2">
    <name type="scientific">Naegleria lovaniensis</name>
    <name type="common">Amoeba</name>
    <dbReference type="NCBI Taxonomy" id="51637"/>
    <lineage>
        <taxon>Eukaryota</taxon>
        <taxon>Discoba</taxon>
        <taxon>Heterolobosea</taxon>
        <taxon>Tetramitia</taxon>
        <taxon>Eutetramitia</taxon>
        <taxon>Vahlkampfiidae</taxon>
        <taxon>Naegleria</taxon>
    </lineage>
</organism>